<name>A0A6G7XHG7_9MICO</name>
<evidence type="ECO:0000313" key="1">
    <source>
        <dbReference type="EMBL" id="QIK63993.1"/>
    </source>
</evidence>
<evidence type="ECO:0000313" key="2">
    <source>
        <dbReference type="Proteomes" id="UP000502677"/>
    </source>
</evidence>
<dbReference type="Proteomes" id="UP000502677">
    <property type="component" value="Chromosome"/>
</dbReference>
<dbReference type="AlphaFoldDB" id="A0A6G7XHG7"/>
<organism evidence="1 2">
    <name type="scientific">Leucobacter viscericola</name>
    <dbReference type="NCBI Taxonomy" id="2714935"/>
    <lineage>
        <taxon>Bacteria</taxon>
        <taxon>Bacillati</taxon>
        <taxon>Actinomycetota</taxon>
        <taxon>Actinomycetes</taxon>
        <taxon>Micrococcales</taxon>
        <taxon>Microbacteriaceae</taxon>
        <taxon>Leucobacter</taxon>
    </lineage>
</organism>
<protein>
    <submittedName>
        <fullName evidence="1">Uncharacterized protein</fullName>
    </submittedName>
</protein>
<reference evidence="1 2" key="1">
    <citation type="submission" date="2020-03" db="EMBL/GenBank/DDBJ databases">
        <title>Leucobacter sp. nov., isolated from beetles.</title>
        <authorList>
            <person name="Hyun D.-W."/>
            <person name="Bae J.-W."/>
        </authorList>
    </citation>
    <scope>NUCLEOTIDE SEQUENCE [LARGE SCALE GENOMIC DNA]</scope>
    <source>
        <strain evidence="1 2">HDW9C</strain>
    </source>
</reference>
<sequence>MSVHVTRGSLALKPIPELRTEARSSGRHLHALPSLKSARDHEPSVSGDIPPPDSRMVQKLAIYGYEALDGSRTIAQLGAWITRGVVEQLTSRRAAWTERRSLYRDDRRLVPIPGKVHLSQLSNRVAEATVVVQTEARSTAVAIRLEFLHQRWRATDLTVL</sequence>
<dbReference type="InterPro" id="IPR045596">
    <property type="entry name" value="DUF6459"/>
</dbReference>
<keyword evidence="2" id="KW-1185">Reference proteome</keyword>
<accession>A0A6G7XHG7</accession>
<dbReference type="RefSeq" id="WP_166292333.1">
    <property type="nucleotide sequence ID" value="NZ_CP049863.1"/>
</dbReference>
<proteinExistence type="predicted"/>
<dbReference type="Pfam" id="PF20060">
    <property type="entry name" value="DUF6459"/>
    <property type="match status" value="1"/>
</dbReference>
<dbReference type="EMBL" id="CP049863">
    <property type="protein sequence ID" value="QIK63993.1"/>
    <property type="molecule type" value="Genomic_DNA"/>
</dbReference>
<gene>
    <name evidence="1" type="ORF">G7068_12885</name>
</gene>
<dbReference type="KEGG" id="lvi:G7068_12885"/>